<gene>
    <name evidence="1" type="ORF">U9M48_000975</name>
</gene>
<sequence length="127" mass="14820">MVWSAWAYQTKANAPSSTKWNQLKIPSHEIDLRSQEPLRHELIRLNPSIRAPINRPYVDKHLGPLWNGVALDLYCGFSFVWRQRNRRMEPEGFFDNSLEIRQFANVGLLNLVFGADHALKLLLHFSH</sequence>
<dbReference type="Proteomes" id="UP001341281">
    <property type="component" value="Chromosome 01"/>
</dbReference>
<dbReference type="AlphaFoldDB" id="A0AAQ3SHS6"/>
<name>A0AAQ3SHS6_PASNO</name>
<protein>
    <submittedName>
        <fullName evidence="1">Uncharacterized protein</fullName>
    </submittedName>
</protein>
<accession>A0AAQ3SHS6</accession>
<reference evidence="1 2" key="1">
    <citation type="submission" date="2024-02" db="EMBL/GenBank/DDBJ databases">
        <title>High-quality chromosome-scale genome assembly of Pensacola bahiagrass (Paspalum notatum Flugge var. saurae).</title>
        <authorList>
            <person name="Vega J.M."/>
            <person name="Podio M."/>
            <person name="Orjuela J."/>
            <person name="Siena L.A."/>
            <person name="Pessino S.C."/>
            <person name="Combes M.C."/>
            <person name="Mariac C."/>
            <person name="Albertini E."/>
            <person name="Pupilli F."/>
            <person name="Ortiz J.P.A."/>
            <person name="Leblanc O."/>
        </authorList>
    </citation>
    <scope>NUCLEOTIDE SEQUENCE [LARGE SCALE GENOMIC DNA]</scope>
    <source>
        <strain evidence="1">R1</strain>
        <tissue evidence="1">Leaf</tissue>
    </source>
</reference>
<proteinExistence type="predicted"/>
<keyword evidence="2" id="KW-1185">Reference proteome</keyword>
<evidence type="ECO:0000313" key="2">
    <source>
        <dbReference type="Proteomes" id="UP001341281"/>
    </source>
</evidence>
<evidence type="ECO:0000313" key="1">
    <source>
        <dbReference type="EMBL" id="WVZ49635.1"/>
    </source>
</evidence>
<organism evidence="1 2">
    <name type="scientific">Paspalum notatum var. saurae</name>
    <dbReference type="NCBI Taxonomy" id="547442"/>
    <lineage>
        <taxon>Eukaryota</taxon>
        <taxon>Viridiplantae</taxon>
        <taxon>Streptophyta</taxon>
        <taxon>Embryophyta</taxon>
        <taxon>Tracheophyta</taxon>
        <taxon>Spermatophyta</taxon>
        <taxon>Magnoliopsida</taxon>
        <taxon>Liliopsida</taxon>
        <taxon>Poales</taxon>
        <taxon>Poaceae</taxon>
        <taxon>PACMAD clade</taxon>
        <taxon>Panicoideae</taxon>
        <taxon>Andropogonodae</taxon>
        <taxon>Paspaleae</taxon>
        <taxon>Paspalinae</taxon>
        <taxon>Paspalum</taxon>
    </lineage>
</organism>
<dbReference type="EMBL" id="CP144745">
    <property type="protein sequence ID" value="WVZ49635.1"/>
    <property type="molecule type" value="Genomic_DNA"/>
</dbReference>